<evidence type="ECO:0000313" key="2">
    <source>
        <dbReference type="Proteomes" id="UP000821865"/>
    </source>
</evidence>
<gene>
    <name evidence="1" type="ORF">HPB49_004721</name>
</gene>
<protein>
    <submittedName>
        <fullName evidence="1">Uncharacterized protein</fullName>
    </submittedName>
</protein>
<evidence type="ECO:0000313" key="1">
    <source>
        <dbReference type="EMBL" id="KAH7978169.1"/>
    </source>
</evidence>
<dbReference type="EMBL" id="CM023470">
    <property type="protein sequence ID" value="KAH7978169.1"/>
    <property type="molecule type" value="Genomic_DNA"/>
</dbReference>
<dbReference type="Proteomes" id="UP000821865">
    <property type="component" value="Chromosome 1"/>
</dbReference>
<organism evidence="1 2">
    <name type="scientific">Dermacentor silvarum</name>
    <name type="common">Tick</name>
    <dbReference type="NCBI Taxonomy" id="543639"/>
    <lineage>
        <taxon>Eukaryota</taxon>
        <taxon>Metazoa</taxon>
        <taxon>Ecdysozoa</taxon>
        <taxon>Arthropoda</taxon>
        <taxon>Chelicerata</taxon>
        <taxon>Arachnida</taxon>
        <taxon>Acari</taxon>
        <taxon>Parasitiformes</taxon>
        <taxon>Ixodida</taxon>
        <taxon>Ixodoidea</taxon>
        <taxon>Ixodidae</taxon>
        <taxon>Rhipicephalinae</taxon>
        <taxon>Dermacentor</taxon>
    </lineage>
</organism>
<comment type="caution">
    <text evidence="1">The sequence shown here is derived from an EMBL/GenBank/DDBJ whole genome shotgun (WGS) entry which is preliminary data.</text>
</comment>
<accession>A0ACB8DUG1</accession>
<sequence length="509" mass="56493">MIAGAGTVSASSRGNRYTATTRPISLRSASYHLASRVLRVSLRALRRCDGVSALAGHCQSALFLPRMRGGPARLTGASGCVAFGPCLHLLLMAPSMTLRAFTRGKCAGDDSKQPVREEQRQRDLFYEYFGYDRKAASSIAERHECEGNGKKVWEIEARSSFSRRSSGATPISRSPKDASNPVLRAVWLVPLLSCCCWGGLVLGALPALAEGGVGPVWRAVSSSSYYIADVSFPQPRTRRAFVPSPPYCPETGRTICAQVDDYPTDYIYHVLLGSKSKHFNLSTLFSDERLGDSQPNRALLPDQPRTDSFVVYQTAVHYDYDHQGGSPHHQGGSPHHQGGQHQHRRPPPRQHRRQQQQHHHQEPQFHHQPSHQDGDDWADTTIVLPPTFVYHKRDLVKRAPEVDPACPVRTMFVSPKAALSDRSQWKYVVNLQDRDPSAKQVIRVDVCRSPDTACSNAISLPFGYTSRCTQKYLKKKLLSLDSDGSGTSEENFFVPSCCVCELVRDVGKK</sequence>
<name>A0ACB8DUG1_DERSI</name>
<proteinExistence type="predicted"/>
<keyword evidence="2" id="KW-1185">Reference proteome</keyword>
<reference evidence="1" key="1">
    <citation type="submission" date="2020-05" db="EMBL/GenBank/DDBJ databases">
        <title>Large-scale comparative analyses of tick genomes elucidate their genetic diversity and vector capacities.</title>
        <authorList>
            <person name="Jia N."/>
            <person name="Wang J."/>
            <person name="Shi W."/>
            <person name="Du L."/>
            <person name="Sun Y."/>
            <person name="Zhan W."/>
            <person name="Jiang J."/>
            <person name="Wang Q."/>
            <person name="Zhang B."/>
            <person name="Ji P."/>
            <person name="Sakyi L.B."/>
            <person name="Cui X."/>
            <person name="Yuan T."/>
            <person name="Jiang B."/>
            <person name="Yang W."/>
            <person name="Lam T.T.-Y."/>
            <person name="Chang Q."/>
            <person name="Ding S."/>
            <person name="Wang X."/>
            <person name="Zhu J."/>
            <person name="Ruan X."/>
            <person name="Zhao L."/>
            <person name="Wei J."/>
            <person name="Que T."/>
            <person name="Du C."/>
            <person name="Cheng J."/>
            <person name="Dai P."/>
            <person name="Han X."/>
            <person name="Huang E."/>
            <person name="Gao Y."/>
            <person name="Liu J."/>
            <person name="Shao H."/>
            <person name="Ye R."/>
            <person name="Li L."/>
            <person name="Wei W."/>
            <person name="Wang X."/>
            <person name="Wang C."/>
            <person name="Yang T."/>
            <person name="Huo Q."/>
            <person name="Li W."/>
            <person name="Guo W."/>
            <person name="Chen H."/>
            <person name="Zhou L."/>
            <person name="Ni X."/>
            <person name="Tian J."/>
            <person name="Zhou Y."/>
            <person name="Sheng Y."/>
            <person name="Liu T."/>
            <person name="Pan Y."/>
            <person name="Xia L."/>
            <person name="Li J."/>
            <person name="Zhao F."/>
            <person name="Cao W."/>
        </authorList>
    </citation>
    <scope>NUCLEOTIDE SEQUENCE</scope>
    <source>
        <strain evidence="1">Dsil-2018</strain>
    </source>
</reference>